<dbReference type="VEuPathDB" id="FungiDB:MAPG_10886"/>
<dbReference type="AlphaFoldDB" id="A0A0C4EDS6"/>
<name>A0A0C4EDS6_MAGP6</name>
<evidence type="ECO:0000313" key="4">
    <source>
        <dbReference type="Proteomes" id="UP000011715"/>
    </source>
</evidence>
<evidence type="ECO:0000256" key="1">
    <source>
        <dbReference type="SAM" id="MobiDB-lite"/>
    </source>
</evidence>
<reference evidence="2" key="2">
    <citation type="submission" date="2010-05" db="EMBL/GenBank/DDBJ databases">
        <title>The Genome Sequence of Magnaporthe poae strain ATCC 64411.</title>
        <authorList>
            <consortium name="The Broad Institute Genome Sequencing Platform"/>
            <consortium name="Broad Institute Genome Sequencing Center for Infectious Disease"/>
            <person name="Ma L.-J."/>
            <person name="Dead R."/>
            <person name="Young S."/>
            <person name="Zeng Q."/>
            <person name="Koehrsen M."/>
            <person name="Alvarado L."/>
            <person name="Berlin A."/>
            <person name="Chapman S.B."/>
            <person name="Chen Z."/>
            <person name="Freedman E."/>
            <person name="Gellesch M."/>
            <person name="Goldberg J."/>
            <person name="Griggs A."/>
            <person name="Gujja S."/>
            <person name="Heilman E.R."/>
            <person name="Heiman D."/>
            <person name="Hepburn T."/>
            <person name="Howarth C."/>
            <person name="Jen D."/>
            <person name="Larson L."/>
            <person name="Mehta T."/>
            <person name="Neiman D."/>
            <person name="Pearson M."/>
            <person name="Roberts A."/>
            <person name="Saif S."/>
            <person name="Shea T."/>
            <person name="Shenoy N."/>
            <person name="Sisk P."/>
            <person name="Stolte C."/>
            <person name="Sykes S."/>
            <person name="Walk T."/>
            <person name="White J."/>
            <person name="Yandava C."/>
            <person name="Haas B."/>
            <person name="Nusbaum C."/>
            <person name="Birren B."/>
        </authorList>
    </citation>
    <scope>NUCLEOTIDE SEQUENCE</scope>
    <source>
        <strain evidence="2">ATCC 64411</strain>
    </source>
</reference>
<sequence>MFAANSMIDPALRGDTQSSGDGVSQASATIIDETVNAGTDDLPAFDPNLVLYLASGSGNNNTIETTTNTDGNNNNINNETITAAATTPMGAPTAATTTPTVANPSIARVLFVVTSIHLDKPSSSSKGWGGRSSVFIFI</sequence>
<dbReference type="EMBL" id="ADBL01002682">
    <property type="status" value="NOT_ANNOTATED_CDS"/>
    <property type="molecule type" value="Genomic_DNA"/>
</dbReference>
<keyword evidence="4" id="KW-1185">Reference proteome</keyword>
<evidence type="ECO:0000313" key="3">
    <source>
        <dbReference type="EnsemblFungi" id="MAPG_10886T0"/>
    </source>
</evidence>
<proteinExistence type="predicted"/>
<dbReference type="EnsemblFungi" id="MAPG_10886T0">
    <property type="protein sequence ID" value="MAPG_10886T0"/>
    <property type="gene ID" value="MAPG_10886"/>
</dbReference>
<protein>
    <submittedName>
        <fullName evidence="2 3">Uncharacterized protein</fullName>
    </submittedName>
</protein>
<evidence type="ECO:0000313" key="2">
    <source>
        <dbReference type="EMBL" id="KLU91937.1"/>
    </source>
</evidence>
<gene>
    <name evidence="2" type="ORF">MAPG_10886</name>
</gene>
<reference evidence="3" key="4">
    <citation type="journal article" date="2015" name="G3 (Bethesda)">
        <title>Genome sequences of three phytopathogenic species of the Magnaporthaceae family of fungi.</title>
        <authorList>
            <person name="Okagaki L.H."/>
            <person name="Nunes C.C."/>
            <person name="Sailsbery J."/>
            <person name="Clay B."/>
            <person name="Brown D."/>
            <person name="John T."/>
            <person name="Oh Y."/>
            <person name="Young N."/>
            <person name="Fitzgerald M."/>
            <person name="Haas B.J."/>
            <person name="Zeng Q."/>
            <person name="Young S."/>
            <person name="Adiconis X."/>
            <person name="Fan L."/>
            <person name="Levin J.Z."/>
            <person name="Mitchell T.K."/>
            <person name="Okubara P.A."/>
            <person name="Farman M.L."/>
            <person name="Kohn L.M."/>
            <person name="Birren B."/>
            <person name="Ma L.-J."/>
            <person name="Dean R.A."/>
        </authorList>
    </citation>
    <scope>NUCLEOTIDE SEQUENCE</scope>
    <source>
        <strain evidence="3">ATCC 64411 / 73-15</strain>
    </source>
</reference>
<feature type="compositionally biased region" description="Polar residues" evidence="1">
    <location>
        <begin position="15"/>
        <end position="25"/>
    </location>
</feature>
<feature type="region of interest" description="Disordered" evidence="1">
    <location>
        <begin position="1"/>
        <end position="25"/>
    </location>
</feature>
<reference evidence="3" key="5">
    <citation type="submission" date="2015-06" db="UniProtKB">
        <authorList>
            <consortium name="EnsemblFungi"/>
        </authorList>
    </citation>
    <scope>IDENTIFICATION</scope>
    <source>
        <strain evidence="3">ATCC 64411</strain>
    </source>
</reference>
<organism evidence="3 4">
    <name type="scientific">Magnaporthiopsis poae (strain ATCC 64411 / 73-15)</name>
    <name type="common">Kentucky bluegrass fungus</name>
    <name type="synonym">Magnaporthe poae</name>
    <dbReference type="NCBI Taxonomy" id="644358"/>
    <lineage>
        <taxon>Eukaryota</taxon>
        <taxon>Fungi</taxon>
        <taxon>Dikarya</taxon>
        <taxon>Ascomycota</taxon>
        <taxon>Pezizomycotina</taxon>
        <taxon>Sordariomycetes</taxon>
        <taxon>Sordariomycetidae</taxon>
        <taxon>Magnaporthales</taxon>
        <taxon>Magnaporthaceae</taxon>
        <taxon>Magnaporthiopsis</taxon>
    </lineage>
</organism>
<reference evidence="2" key="3">
    <citation type="submission" date="2011-03" db="EMBL/GenBank/DDBJ databases">
        <title>Annotation of Magnaporthe poae ATCC 64411.</title>
        <authorList>
            <person name="Ma L.-J."/>
            <person name="Dead R."/>
            <person name="Young S.K."/>
            <person name="Zeng Q."/>
            <person name="Gargeya S."/>
            <person name="Fitzgerald M."/>
            <person name="Haas B."/>
            <person name="Abouelleil A."/>
            <person name="Alvarado L."/>
            <person name="Arachchi H.M."/>
            <person name="Berlin A."/>
            <person name="Brown A."/>
            <person name="Chapman S.B."/>
            <person name="Chen Z."/>
            <person name="Dunbar C."/>
            <person name="Freedman E."/>
            <person name="Gearin G."/>
            <person name="Gellesch M."/>
            <person name="Goldberg J."/>
            <person name="Griggs A."/>
            <person name="Gujja S."/>
            <person name="Heiman D."/>
            <person name="Howarth C."/>
            <person name="Larson L."/>
            <person name="Lui A."/>
            <person name="MacDonald P.J.P."/>
            <person name="Mehta T."/>
            <person name="Montmayeur A."/>
            <person name="Murphy C."/>
            <person name="Neiman D."/>
            <person name="Pearson M."/>
            <person name="Priest M."/>
            <person name="Roberts A."/>
            <person name="Saif S."/>
            <person name="Shea T."/>
            <person name="Shenoy N."/>
            <person name="Sisk P."/>
            <person name="Stolte C."/>
            <person name="Sykes S."/>
            <person name="Yandava C."/>
            <person name="Wortman J."/>
            <person name="Nusbaum C."/>
            <person name="Birren B."/>
        </authorList>
    </citation>
    <scope>NUCLEOTIDE SEQUENCE</scope>
    <source>
        <strain evidence="2">ATCC 64411</strain>
    </source>
</reference>
<dbReference type="EMBL" id="GL876978">
    <property type="protein sequence ID" value="KLU91937.1"/>
    <property type="molecule type" value="Genomic_DNA"/>
</dbReference>
<accession>A0A0C4EDS6</accession>
<dbReference type="Proteomes" id="UP000011715">
    <property type="component" value="Unassembled WGS sequence"/>
</dbReference>
<reference evidence="4" key="1">
    <citation type="submission" date="2010-05" db="EMBL/GenBank/DDBJ databases">
        <title>The genome sequence of Magnaporthe poae strain ATCC 64411.</title>
        <authorList>
            <person name="Ma L.-J."/>
            <person name="Dead R."/>
            <person name="Young S."/>
            <person name="Zeng Q."/>
            <person name="Koehrsen M."/>
            <person name="Alvarado L."/>
            <person name="Berlin A."/>
            <person name="Chapman S.B."/>
            <person name="Chen Z."/>
            <person name="Freedman E."/>
            <person name="Gellesch M."/>
            <person name="Goldberg J."/>
            <person name="Griggs A."/>
            <person name="Gujja S."/>
            <person name="Heilman E.R."/>
            <person name="Heiman D."/>
            <person name="Hepburn T."/>
            <person name="Howarth C."/>
            <person name="Jen D."/>
            <person name="Larson L."/>
            <person name="Mehta T."/>
            <person name="Neiman D."/>
            <person name="Pearson M."/>
            <person name="Roberts A."/>
            <person name="Saif S."/>
            <person name="Shea T."/>
            <person name="Shenoy N."/>
            <person name="Sisk P."/>
            <person name="Stolte C."/>
            <person name="Sykes S."/>
            <person name="Walk T."/>
            <person name="White J."/>
            <person name="Yandava C."/>
            <person name="Haas B."/>
            <person name="Nusbaum C."/>
            <person name="Birren B."/>
        </authorList>
    </citation>
    <scope>NUCLEOTIDE SEQUENCE [LARGE SCALE GENOMIC DNA]</scope>
    <source>
        <strain evidence="4">ATCC 64411 / 73-15</strain>
    </source>
</reference>